<dbReference type="OrthoDB" id="6415022at2759"/>
<protein>
    <submittedName>
        <fullName evidence="1">Uncharacterized protein</fullName>
    </submittedName>
</protein>
<dbReference type="RefSeq" id="XP_047762895.1">
    <property type="nucleotide sequence ID" value="XM_047906215.1"/>
</dbReference>
<dbReference type="PANTHER" id="PTHR13136">
    <property type="entry name" value="TESTIS DEVELOPMENT PROTEIN PRTD"/>
    <property type="match status" value="1"/>
</dbReference>
<evidence type="ECO:0000313" key="1">
    <source>
        <dbReference type="EMBL" id="UJO18529.1"/>
    </source>
</evidence>
<gene>
    <name evidence="1" type="ORF">CLAFUR5_07067</name>
</gene>
<organism evidence="1 2">
    <name type="scientific">Passalora fulva</name>
    <name type="common">Tomato leaf mold</name>
    <name type="synonym">Cladosporium fulvum</name>
    <dbReference type="NCBI Taxonomy" id="5499"/>
    <lineage>
        <taxon>Eukaryota</taxon>
        <taxon>Fungi</taxon>
        <taxon>Dikarya</taxon>
        <taxon>Ascomycota</taxon>
        <taxon>Pezizomycotina</taxon>
        <taxon>Dothideomycetes</taxon>
        <taxon>Dothideomycetidae</taxon>
        <taxon>Mycosphaerellales</taxon>
        <taxon>Mycosphaerellaceae</taxon>
        <taxon>Fulvia</taxon>
    </lineage>
</organism>
<dbReference type="Gene3D" id="3.40.50.1820">
    <property type="entry name" value="alpha/beta hydrolase"/>
    <property type="match status" value="1"/>
</dbReference>
<proteinExistence type="predicted"/>
<evidence type="ECO:0000313" key="2">
    <source>
        <dbReference type="Proteomes" id="UP000756132"/>
    </source>
</evidence>
<dbReference type="GeneID" id="71986945"/>
<dbReference type="InterPro" id="IPR029058">
    <property type="entry name" value="AB_hydrolase_fold"/>
</dbReference>
<sequence length="209" mass="23169">MTDFADGFSKYLQIVSSQGSATSMPSRLQSFDAVINHEQDVSATGGRSQGARAAALAALHALSANKDVSWAKQLVLVRFPLFGEYDGVSRAPIILELPADVEVLFVSGDQDSMCDLDQLNQVRREVRAHSWLLEVPGACHSMEFDRANAVVAKAMRAESGRLASQWLAERHNARTTRRVYWNWGLMQIEDSGWTEEIGIKKRQGMIEST</sequence>
<dbReference type="Proteomes" id="UP000756132">
    <property type="component" value="Chromosome 6"/>
</dbReference>
<dbReference type="KEGG" id="ffu:CLAFUR5_07067"/>
<accession>A0A9Q8LJA4</accession>
<dbReference type="PANTHER" id="PTHR13136:SF11">
    <property type="entry name" value="TESTIS-EXPRESSED PROTEIN 30"/>
    <property type="match status" value="1"/>
</dbReference>
<dbReference type="InterPro" id="IPR026555">
    <property type="entry name" value="NSL3/Tex30"/>
</dbReference>
<keyword evidence="2" id="KW-1185">Reference proteome</keyword>
<dbReference type="AlphaFoldDB" id="A0A9Q8LJA4"/>
<dbReference type="EMBL" id="CP090168">
    <property type="protein sequence ID" value="UJO18529.1"/>
    <property type="molecule type" value="Genomic_DNA"/>
</dbReference>
<name>A0A9Q8LJA4_PASFU</name>
<reference evidence="1" key="2">
    <citation type="journal article" date="2022" name="Microb. Genom.">
        <title>A chromosome-scale genome assembly of the tomato pathogen Cladosporium fulvum reveals a compartmentalized genome architecture and the presence of a dispensable chromosome.</title>
        <authorList>
            <person name="Zaccaron A.Z."/>
            <person name="Chen L.H."/>
            <person name="Samaras A."/>
            <person name="Stergiopoulos I."/>
        </authorList>
    </citation>
    <scope>NUCLEOTIDE SEQUENCE</scope>
    <source>
        <strain evidence="1">Race5_Kim</strain>
    </source>
</reference>
<dbReference type="SUPFAM" id="SSF53474">
    <property type="entry name" value="alpha/beta-Hydrolases"/>
    <property type="match status" value="1"/>
</dbReference>
<reference evidence="1" key="1">
    <citation type="submission" date="2021-12" db="EMBL/GenBank/DDBJ databases">
        <authorList>
            <person name="Zaccaron A."/>
            <person name="Stergiopoulos I."/>
        </authorList>
    </citation>
    <scope>NUCLEOTIDE SEQUENCE</scope>
    <source>
        <strain evidence="1">Race5_Kim</strain>
    </source>
</reference>